<sequence>MLANQRWVPRSTSSKKSPCPDYHQVGRLLTKHSRKFLEWKTAYFLEQSCSFHFQQNRG</sequence>
<evidence type="ECO:0000256" key="1">
    <source>
        <dbReference type="SAM" id="MobiDB-lite"/>
    </source>
</evidence>
<proteinExistence type="predicted"/>
<protein>
    <submittedName>
        <fullName evidence="2">Uncharacterized protein</fullName>
    </submittedName>
</protein>
<accession>A0A3P7MI44</accession>
<feature type="region of interest" description="Disordered" evidence="1">
    <location>
        <begin position="1"/>
        <end position="20"/>
    </location>
</feature>
<name>A0A3P7MI44_CYLGO</name>
<dbReference type="AlphaFoldDB" id="A0A3P7MI44"/>
<dbReference type="EMBL" id="UYRV01110687">
    <property type="protein sequence ID" value="VDN26170.1"/>
    <property type="molecule type" value="Genomic_DNA"/>
</dbReference>
<keyword evidence="3" id="KW-1185">Reference proteome</keyword>
<dbReference type="Proteomes" id="UP000271889">
    <property type="component" value="Unassembled WGS sequence"/>
</dbReference>
<reference evidence="2 3" key="1">
    <citation type="submission" date="2018-11" db="EMBL/GenBank/DDBJ databases">
        <authorList>
            <consortium name="Pathogen Informatics"/>
        </authorList>
    </citation>
    <scope>NUCLEOTIDE SEQUENCE [LARGE SCALE GENOMIC DNA]</scope>
</reference>
<feature type="non-terminal residue" evidence="2">
    <location>
        <position position="58"/>
    </location>
</feature>
<organism evidence="2 3">
    <name type="scientific">Cylicostephanus goldi</name>
    <name type="common">Nematode worm</name>
    <dbReference type="NCBI Taxonomy" id="71465"/>
    <lineage>
        <taxon>Eukaryota</taxon>
        <taxon>Metazoa</taxon>
        <taxon>Ecdysozoa</taxon>
        <taxon>Nematoda</taxon>
        <taxon>Chromadorea</taxon>
        <taxon>Rhabditida</taxon>
        <taxon>Rhabditina</taxon>
        <taxon>Rhabditomorpha</taxon>
        <taxon>Strongyloidea</taxon>
        <taxon>Strongylidae</taxon>
        <taxon>Cylicostephanus</taxon>
    </lineage>
</organism>
<evidence type="ECO:0000313" key="2">
    <source>
        <dbReference type="EMBL" id="VDN26170.1"/>
    </source>
</evidence>
<evidence type="ECO:0000313" key="3">
    <source>
        <dbReference type="Proteomes" id="UP000271889"/>
    </source>
</evidence>
<gene>
    <name evidence="2" type="ORF">CGOC_LOCUS10321</name>
</gene>